<sequence length="105" mass="10840">MGVSLSVKDSVKTSTISPAASALSKENPIASFIWLLSRVKARSISSNSSLCASVSVLSGSTRLLLPPACVEPDSFSCSGLFDVGNEGGIHLPLPVIMIKGSVLHL</sequence>
<dbReference type="EMBL" id="CP144700">
    <property type="protein sequence ID" value="WVZ23405.1"/>
    <property type="molecule type" value="Genomic_DNA"/>
</dbReference>
<dbReference type="Proteomes" id="UP001374535">
    <property type="component" value="Chromosome 1"/>
</dbReference>
<name>A0AAQ3P992_VIGMU</name>
<keyword evidence="2" id="KW-1185">Reference proteome</keyword>
<reference evidence="1 2" key="1">
    <citation type="journal article" date="2023" name="Life. Sci Alliance">
        <title>Evolutionary insights into 3D genome organization and epigenetic landscape of Vigna mungo.</title>
        <authorList>
            <person name="Junaid A."/>
            <person name="Singh B."/>
            <person name="Bhatia S."/>
        </authorList>
    </citation>
    <scope>NUCLEOTIDE SEQUENCE [LARGE SCALE GENOMIC DNA]</scope>
    <source>
        <strain evidence="1">Urdbean</strain>
    </source>
</reference>
<evidence type="ECO:0000313" key="2">
    <source>
        <dbReference type="Proteomes" id="UP001374535"/>
    </source>
</evidence>
<organism evidence="1 2">
    <name type="scientific">Vigna mungo</name>
    <name type="common">Black gram</name>
    <name type="synonym">Phaseolus mungo</name>
    <dbReference type="NCBI Taxonomy" id="3915"/>
    <lineage>
        <taxon>Eukaryota</taxon>
        <taxon>Viridiplantae</taxon>
        <taxon>Streptophyta</taxon>
        <taxon>Embryophyta</taxon>
        <taxon>Tracheophyta</taxon>
        <taxon>Spermatophyta</taxon>
        <taxon>Magnoliopsida</taxon>
        <taxon>eudicotyledons</taxon>
        <taxon>Gunneridae</taxon>
        <taxon>Pentapetalae</taxon>
        <taxon>rosids</taxon>
        <taxon>fabids</taxon>
        <taxon>Fabales</taxon>
        <taxon>Fabaceae</taxon>
        <taxon>Papilionoideae</taxon>
        <taxon>50 kb inversion clade</taxon>
        <taxon>NPAAA clade</taxon>
        <taxon>indigoferoid/millettioid clade</taxon>
        <taxon>Phaseoleae</taxon>
        <taxon>Vigna</taxon>
    </lineage>
</organism>
<protein>
    <submittedName>
        <fullName evidence="1">Uncharacterized protein</fullName>
    </submittedName>
</protein>
<dbReference type="AlphaFoldDB" id="A0AAQ3P992"/>
<accession>A0AAQ3P992</accession>
<evidence type="ECO:0000313" key="1">
    <source>
        <dbReference type="EMBL" id="WVZ23405.1"/>
    </source>
</evidence>
<proteinExistence type="predicted"/>
<gene>
    <name evidence="1" type="ORF">V8G54_001949</name>
</gene>